<evidence type="ECO:0000313" key="3">
    <source>
        <dbReference type="Proteomes" id="UP000515511"/>
    </source>
</evidence>
<accession>A0A7G6Y5V8</accession>
<evidence type="ECO:0000256" key="1">
    <source>
        <dbReference type="SAM" id="SignalP"/>
    </source>
</evidence>
<evidence type="ECO:0008006" key="4">
    <source>
        <dbReference type="Google" id="ProtNLM"/>
    </source>
</evidence>
<dbReference type="KEGG" id="lse:F1C12_01080"/>
<evidence type="ECO:0000313" key="2">
    <source>
        <dbReference type="EMBL" id="QNE33873.1"/>
    </source>
</evidence>
<name>A0A7G6Y5V8_9MICO</name>
<dbReference type="AlphaFoldDB" id="A0A7G6Y5V8"/>
<keyword evidence="1" id="KW-0732">Signal</keyword>
<organism evidence="2 3">
    <name type="scientific">Leifsonia shinshuensis</name>
    <dbReference type="NCBI Taxonomy" id="150026"/>
    <lineage>
        <taxon>Bacteria</taxon>
        <taxon>Bacillati</taxon>
        <taxon>Actinomycetota</taxon>
        <taxon>Actinomycetes</taxon>
        <taxon>Micrococcales</taxon>
        <taxon>Microbacteriaceae</taxon>
        <taxon>Leifsonia</taxon>
    </lineage>
</organism>
<protein>
    <recommendedName>
        <fullName evidence="4">Secreted protein</fullName>
    </recommendedName>
</protein>
<dbReference type="Proteomes" id="UP000515511">
    <property type="component" value="Chromosome"/>
</dbReference>
<sequence>MKKLARFGAGVAVTAALFTGTAAPAFADTAGLYSSKAACVAEQNKTQKLGYYISRPCYDNTGLFVVWAGLQPIGWAFDYKWMGM</sequence>
<dbReference type="RefSeq" id="WP_185277045.1">
    <property type="nucleotide sequence ID" value="NZ_CP043641.1"/>
</dbReference>
<feature type="signal peptide" evidence="1">
    <location>
        <begin position="1"/>
        <end position="27"/>
    </location>
</feature>
<dbReference type="EMBL" id="CP043641">
    <property type="protein sequence ID" value="QNE33873.1"/>
    <property type="molecule type" value="Genomic_DNA"/>
</dbReference>
<feature type="chain" id="PRO_5028984563" description="Secreted protein" evidence="1">
    <location>
        <begin position="28"/>
        <end position="84"/>
    </location>
</feature>
<proteinExistence type="predicted"/>
<gene>
    <name evidence="2" type="ORF">F1C12_01080</name>
</gene>
<reference evidence="3" key="1">
    <citation type="submission" date="2019-09" db="EMBL/GenBank/DDBJ databases">
        <title>Antimicrobial potential of Antarctic Bacteria.</title>
        <authorList>
            <person name="Benaud N."/>
            <person name="Edwards R.J."/>
            <person name="Ferrari B.C."/>
        </authorList>
    </citation>
    <scope>NUCLEOTIDE SEQUENCE [LARGE SCALE GENOMIC DNA]</scope>
    <source>
        <strain evidence="3">INR9</strain>
    </source>
</reference>